<dbReference type="PANTHER" id="PTHR48153:SF4">
    <property type="entry name" value="UBIQUITIN CARBOXYL-TERMINAL HYDROLASE MUG105"/>
    <property type="match status" value="1"/>
</dbReference>
<organism evidence="4 5">
    <name type="scientific">Papaver atlanticum</name>
    <dbReference type="NCBI Taxonomy" id="357466"/>
    <lineage>
        <taxon>Eukaryota</taxon>
        <taxon>Viridiplantae</taxon>
        <taxon>Streptophyta</taxon>
        <taxon>Embryophyta</taxon>
        <taxon>Tracheophyta</taxon>
        <taxon>Spermatophyta</taxon>
        <taxon>Magnoliopsida</taxon>
        <taxon>Ranunculales</taxon>
        <taxon>Papaveraceae</taxon>
        <taxon>Papaveroideae</taxon>
        <taxon>Papaver</taxon>
    </lineage>
</organism>
<feature type="compositionally biased region" description="Polar residues" evidence="2">
    <location>
        <begin position="318"/>
        <end position="342"/>
    </location>
</feature>
<name>A0AAD4XML5_9MAGN</name>
<feature type="non-terminal residue" evidence="4">
    <location>
        <position position="487"/>
    </location>
</feature>
<dbReference type="AlphaFoldDB" id="A0AAD4XML5"/>
<evidence type="ECO:0000313" key="5">
    <source>
        <dbReference type="Proteomes" id="UP001202328"/>
    </source>
</evidence>
<protein>
    <recommendedName>
        <fullName evidence="3">UFSP1/2/DUB catalytic domain-containing protein</fullName>
    </recommendedName>
</protein>
<gene>
    <name evidence="4" type="ORF">MKW98_028216</name>
</gene>
<dbReference type="InterPro" id="IPR012462">
    <property type="entry name" value="UFSP1/2_DUB_cat"/>
</dbReference>
<evidence type="ECO:0000259" key="3">
    <source>
        <dbReference type="Pfam" id="PF07910"/>
    </source>
</evidence>
<keyword evidence="5" id="KW-1185">Reference proteome</keyword>
<dbReference type="GO" id="GO:0019783">
    <property type="term" value="F:ubiquitin-like protein peptidase activity"/>
    <property type="evidence" value="ECO:0007669"/>
    <property type="project" value="UniProtKB-ARBA"/>
</dbReference>
<sequence>FNKEVQYSSTGEFCIDSLMAFAACPICDVIVPSTELERHANNHFEEEELAKDMKLSQQIARDMELAQQIALRPTSPRKNTDNRICSTSSFQSDFGDNSEHGTSRCNSKTNDDAEISIPEKISCLVNLQLRSFYYKVEGSLMALLRRCLELERENSTCILSSYIDHFQSVESEDRGWGCGWRNIQMLSSHLLMQRQEAKEVLFGGSGFVPDIPSLQRWLEIAWQRGFDIDGSNSLKNEVYGTTKWIGTTECASLFRSFGLRARIVDFGSKELESLYCGGNRGEEHVEMNSEAKRKVEQVYGPMDNFLQGRNLRRQQQQPITTCRDPQTRDSPSTSTSGYSNGFNGRAKSNKYGVKNIKGHDVLVDWVWNYFADEEFSRLDNHQRVTISKKTPLYFQHQGHSRTIVGIQRKQPQHDGSKQYTLLILDPGHKTKALEWSLKQNFGWQKLIKRGVHTLKKPQYQLCYVDQGIANEKETEQMKTMDSIFFEA</sequence>
<proteinExistence type="predicted"/>
<keyword evidence="1" id="KW-0378">Hydrolase</keyword>
<dbReference type="Pfam" id="PF07910">
    <property type="entry name" value="Peptidase_C78"/>
    <property type="match status" value="2"/>
</dbReference>
<dbReference type="PANTHER" id="PTHR48153">
    <property type="entry name" value="UFM1-SPECIFIC PROTEASE 2"/>
    <property type="match status" value="1"/>
</dbReference>
<reference evidence="4" key="1">
    <citation type="submission" date="2022-04" db="EMBL/GenBank/DDBJ databases">
        <title>A functionally conserved STORR gene fusion in Papaver species that diverged 16.8 million years ago.</title>
        <authorList>
            <person name="Catania T."/>
        </authorList>
    </citation>
    <scope>NUCLEOTIDE SEQUENCE</scope>
    <source>
        <strain evidence="4">S-188037</strain>
    </source>
</reference>
<feature type="compositionally biased region" description="Polar residues" evidence="2">
    <location>
        <begin position="82"/>
        <end position="95"/>
    </location>
</feature>
<feature type="domain" description="UFSP1/2/DUB catalytic" evidence="3">
    <location>
        <begin position="355"/>
        <end position="462"/>
    </location>
</feature>
<feature type="domain" description="UFSP1/2/DUB catalytic" evidence="3">
    <location>
        <begin position="155"/>
        <end position="269"/>
    </location>
</feature>
<comment type="caution">
    <text evidence="4">The sequence shown here is derived from an EMBL/GenBank/DDBJ whole genome shotgun (WGS) entry which is preliminary data.</text>
</comment>
<dbReference type="Gene3D" id="3.90.70.130">
    <property type="match status" value="2"/>
</dbReference>
<dbReference type="EMBL" id="JAJJMB010008071">
    <property type="protein sequence ID" value="KAI3926080.1"/>
    <property type="molecule type" value="Genomic_DNA"/>
</dbReference>
<evidence type="ECO:0000256" key="2">
    <source>
        <dbReference type="SAM" id="MobiDB-lite"/>
    </source>
</evidence>
<feature type="region of interest" description="Disordered" evidence="2">
    <location>
        <begin position="71"/>
        <end position="110"/>
    </location>
</feature>
<evidence type="ECO:0000313" key="4">
    <source>
        <dbReference type="EMBL" id="KAI3926080.1"/>
    </source>
</evidence>
<feature type="region of interest" description="Disordered" evidence="2">
    <location>
        <begin position="309"/>
        <end position="344"/>
    </location>
</feature>
<accession>A0AAD4XML5</accession>
<dbReference type="Proteomes" id="UP001202328">
    <property type="component" value="Unassembled WGS sequence"/>
</dbReference>
<evidence type="ECO:0000256" key="1">
    <source>
        <dbReference type="ARBA" id="ARBA00022801"/>
    </source>
</evidence>